<evidence type="ECO:0000313" key="2">
    <source>
        <dbReference type="EMBL" id="EUC29114.1"/>
    </source>
</evidence>
<dbReference type="EMBL" id="KI964766">
    <property type="protein sequence ID" value="EUC29114.1"/>
    <property type="molecule type" value="Genomic_DNA"/>
</dbReference>
<feature type="non-terminal residue" evidence="2">
    <location>
        <position position="1"/>
    </location>
</feature>
<gene>
    <name evidence="2" type="ORF">COCCADRAFT_107384</name>
</gene>
<evidence type="ECO:0000313" key="3">
    <source>
        <dbReference type="Proteomes" id="UP000053841"/>
    </source>
</evidence>
<protein>
    <submittedName>
        <fullName evidence="2">Uncharacterized protein</fullName>
    </submittedName>
</protein>
<reference evidence="2 3" key="1">
    <citation type="journal article" date="2013" name="PLoS Genet.">
        <title>Comparative genome structure, secondary metabolite, and effector coding capacity across Cochliobolus pathogens.</title>
        <authorList>
            <person name="Condon B.J."/>
            <person name="Leng Y."/>
            <person name="Wu D."/>
            <person name="Bushley K.E."/>
            <person name="Ohm R.A."/>
            <person name="Otillar R."/>
            <person name="Martin J."/>
            <person name="Schackwitz W."/>
            <person name="Grimwood J."/>
            <person name="MohdZainudin N."/>
            <person name="Xue C."/>
            <person name="Wang R."/>
            <person name="Manning V.A."/>
            <person name="Dhillon B."/>
            <person name="Tu Z.J."/>
            <person name="Steffenson B.J."/>
            <person name="Salamov A."/>
            <person name="Sun H."/>
            <person name="Lowry S."/>
            <person name="LaButti K."/>
            <person name="Han J."/>
            <person name="Copeland A."/>
            <person name="Lindquist E."/>
            <person name="Barry K."/>
            <person name="Schmutz J."/>
            <person name="Baker S.E."/>
            <person name="Ciuffetti L.M."/>
            <person name="Grigoriev I.V."/>
            <person name="Zhong S."/>
            <person name="Turgeon B.G."/>
        </authorList>
    </citation>
    <scope>NUCLEOTIDE SEQUENCE [LARGE SCALE GENOMIC DNA]</scope>
    <source>
        <strain evidence="2 3">26-R-13</strain>
    </source>
</reference>
<feature type="compositionally biased region" description="Polar residues" evidence="1">
    <location>
        <begin position="58"/>
        <end position="67"/>
    </location>
</feature>
<dbReference type="KEGG" id="bze:COCCADRAFT_107384"/>
<dbReference type="GeneID" id="19143552"/>
<dbReference type="HOGENOM" id="CLU_2628457_0_0_1"/>
<accession>W6Y206</accession>
<feature type="region of interest" description="Disordered" evidence="1">
    <location>
        <begin position="1"/>
        <end position="23"/>
    </location>
</feature>
<feature type="compositionally biased region" description="Polar residues" evidence="1">
    <location>
        <begin position="14"/>
        <end position="23"/>
    </location>
</feature>
<name>W6Y206_COCC2</name>
<proteinExistence type="predicted"/>
<feature type="region of interest" description="Disordered" evidence="1">
    <location>
        <begin position="48"/>
        <end position="78"/>
    </location>
</feature>
<sequence length="78" mass="8429">PSSAQKKSIRLFSANESPTSRKWTTATAFKESMAQKYPPALAAAMPANPRSMMPKIPTASSQSQEISNFARLDSRVAA</sequence>
<keyword evidence="3" id="KW-1185">Reference proteome</keyword>
<organism evidence="2 3">
    <name type="scientific">Cochliobolus carbonum (strain 26-R-13)</name>
    <name type="common">Maize leaf spot fungus</name>
    <name type="synonym">Bipolaris zeicola</name>
    <dbReference type="NCBI Taxonomy" id="930089"/>
    <lineage>
        <taxon>Eukaryota</taxon>
        <taxon>Fungi</taxon>
        <taxon>Dikarya</taxon>
        <taxon>Ascomycota</taxon>
        <taxon>Pezizomycotina</taxon>
        <taxon>Dothideomycetes</taxon>
        <taxon>Pleosporomycetidae</taxon>
        <taxon>Pleosporales</taxon>
        <taxon>Pleosporineae</taxon>
        <taxon>Pleosporaceae</taxon>
        <taxon>Bipolaris</taxon>
    </lineage>
</organism>
<dbReference type="RefSeq" id="XP_007716577.1">
    <property type="nucleotide sequence ID" value="XM_007718387.1"/>
</dbReference>
<dbReference type="Proteomes" id="UP000053841">
    <property type="component" value="Unassembled WGS sequence"/>
</dbReference>
<evidence type="ECO:0000256" key="1">
    <source>
        <dbReference type="SAM" id="MobiDB-lite"/>
    </source>
</evidence>
<dbReference type="AlphaFoldDB" id="W6Y206"/>